<evidence type="ECO:0000313" key="7">
    <source>
        <dbReference type="EMBL" id="KAB7514544.1"/>
    </source>
</evidence>
<evidence type="ECO:0000313" key="8">
    <source>
        <dbReference type="EMBL" id="KAB7517877.1"/>
    </source>
</evidence>
<accession>A0A5N5UL44</accession>
<keyword evidence="2 6" id="KW-0547">Nucleotide-binding</keyword>
<evidence type="ECO:0000256" key="4">
    <source>
        <dbReference type="ARBA" id="ARBA00022993"/>
    </source>
</evidence>
<accession>A0A5N5UGL3</accession>
<dbReference type="Proteomes" id="UP000326302">
    <property type="component" value="Unassembled WGS sequence"/>
</dbReference>
<feature type="binding site" evidence="6">
    <location>
        <position position="117"/>
    </location>
    <ligand>
        <name>GTP</name>
        <dbReference type="ChEBI" id="CHEBI:37565"/>
    </ligand>
</feature>
<reference evidence="10 11" key="1">
    <citation type="submission" date="2019-10" db="EMBL/GenBank/DDBJ databases">
        <title>Unraveling microbial dark matter from salterns through culturing: the case of the genus Halosegnis.</title>
        <authorList>
            <person name="Duran-Viseras A."/>
            <person name="Andrei A.-S."/>
            <person name="Vera-Gargallo B."/>
            <person name="Ghai R."/>
            <person name="Sanchez-Porro C."/>
            <person name="Ventosa A."/>
        </authorList>
    </citation>
    <scope>NUCLEOTIDE SEQUENCE [LARGE SCALE GENOMIC DNA]</scope>
    <source>
        <strain evidence="8 11">F17-44</strain>
        <strain evidence="7 12">F18-79</strain>
        <strain evidence="9 10">F19-13</strain>
    </source>
</reference>
<dbReference type="Pfam" id="PF04019">
    <property type="entry name" value="DUF359"/>
    <property type="match status" value="1"/>
</dbReference>
<dbReference type="UniPathway" id="UPA00241"/>
<dbReference type="EC" id="2.7.1.237" evidence="6"/>
<comment type="catalytic activity">
    <reaction evidence="6">
        <text>3'-dephospho-CoA + GTP = GDP + CoA + H(+)</text>
        <dbReference type="Rhea" id="RHEA:61156"/>
        <dbReference type="ChEBI" id="CHEBI:15378"/>
        <dbReference type="ChEBI" id="CHEBI:37565"/>
        <dbReference type="ChEBI" id="CHEBI:57287"/>
        <dbReference type="ChEBI" id="CHEBI:57328"/>
        <dbReference type="ChEBI" id="CHEBI:58189"/>
        <dbReference type="EC" id="2.7.1.237"/>
    </reaction>
</comment>
<evidence type="ECO:0000256" key="3">
    <source>
        <dbReference type="ARBA" id="ARBA00022777"/>
    </source>
</evidence>
<dbReference type="GO" id="GO:0015937">
    <property type="term" value="P:coenzyme A biosynthetic process"/>
    <property type="evidence" value="ECO:0007669"/>
    <property type="project" value="UniProtKB-UniRule"/>
</dbReference>
<protein>
    <recommendedName>
        <fullName evidence="6">GTP-dependent dephospho-CoA kinase</fullName>
        <ecNumber evidence="6">2.7.1.237</ecNumber>
    </recommendedName>
    <alternativeName>
        <fullName evidence="6">Dephospho-coenzyme A kinase</fullName>
        <shortName evidence="6">DPCK</shortName>
    </alternativeName>
</protein>
<keyword evidence="12" id="KW-1185">Reference proteome</keyword>
<name>A0A5N5UGL3_9EURY</name>
<feature type="binding site" evidence="6">
    <location>
        <position position="63"/>
    </location>
    <ligand>
        <name>GTP</name>
        <dbReference type="ChEBI" id="CHEBI:37565"/>
    </ligand>
</feature>
<dbReference type="PIRSF" id="PIRSF006533">
    <property type="entry name" value="UCP006533"/>
    <property type="match status" value="1"/>
</dbReference>
<feature type="binding site" evidence="6">
    <location>
        <position position="42"/>
    </location>
    <ligand>
        <name>GTP</name>
        <dbReference type="ChEBI" id="CHEBI:37565"/>
    </ligand>
</feature>
<keyword evidence="3 6" id="KW-0418">Kinase</keyword>
<proteinExistence type="inferred from homology"/>
<dbReference type="PANTHER" id="PTHR40732">
    <property type="entry name" value="UPF0218 PROTEIN TK1697"/>
    <property type="match status" value="1"/>
</dbReference>
<dbReference type="AlphaFoldDB" id="A0A5N5UGL3"/>
<dbReference type="HAMAP" id="MF_00590">
    <property type="entry name" value="Dephospho_CoA_kinase_GTP_dep"/>
    <property type="match status" value="1"/>
</dbReference>
<dbReference type="InterPro" id="IPR007164">
    <property type="entry name" value="GTP-dep_dephospho-CoA_kin"/>
</dbReference>
<evidence type="ECO:0000256" key="6">
    <source>
        <dbReference type="HAMAP-Rule" id="MF_00590"/>
    </source>
</evidence>
<evidence type="ECO:0000313" key="11">
    <source>
        <dbReference type="Proteomes" id="UP000326302"/>
    </source>
</evidence>
<dbReference type="Proteomes" id="UP000326207">
    <property type="component" value="Unassembled WGS sequence"/>
</dbReference>
<dbReference type="Proteomes" id="UP000326865">
    <property type="component" value="Unassembled WGS sequence"/>
</dbReference>
<evidence type="ECO:0000313" key="10">
    <source>
        <dbReference type="Proteomes" id="UP000326207"/>
    </source>
</evidence>
<dbReference type="PANTHER" id="PTHR40732:SF1">
    <property type="entry name" value="GTP-DEPENDENT DEPHOSPHO-COA KINASE"/>
    <property type="match status" value="1"/>
</dbReference>
<dbReference type="GO" id="GO:0016301">
    <property type="term" value="F:kinase activity"/>
    <property type="evidence" value="ECO:0007669"/>
    <property type="project" value="UniProtKB-UniRule"/>
</dbReference>
<evidence type="ECO:0000256" key="1">
    <source>
        <dbReference type="ARBA" id="ARBA00022679"/>
    </source>
</evidence>
<keyword evidence="1 6" id="KW-0808">Transferase</keyword>
<gene>
    <name evidence="7" type="ORF">DM867_05320</name>
    <name evidence="8" type="ORF">DMP03_00465</name>
    <name evidence="9" type="ORF">DP108_05470</name>
</gene>
<evidence type="ECO:0000313" key="9">
    <source>
        <dbReference type="EMBL" id="KAB7519543.1"/>
    </source>
</evidence>
<keyword evidence="4 6" id="KW-0173">Coenzyme A biosynthesis</keyword>
<evidence type="ECO:0000256" key="5">
    <source>
        <dbReference type="ARBA" id="ARBA00023134"/>
    </source>
</evidence>
<dbReference type="GO" id="GO:0005525">
    <property type="term" value="F:GTP binding"/>
    <property type="evidence" value="ECO:0007669"/>
    <property type="project" value="UniProtKB-UniRule"/>
</dbReference>
<feature type="binding site" evidence="6">
    <location>
        <position position="43"/>
    </location>
    <ligand>
        <name>GTP</name>
        <dbReference type="ChEBI" id="CHEBI:37565"/>
    </ligand>
</feature>
<organism evidence="8 11">
    <name type="scientific">Halosegnis rubeus</name>
    <dbReference type="NCBI Taxonomy" id="2212850"/>
    <lineage>
        <taxon>Archaea</taxon>
        <taxon>Methanobacteriati</taxon>
        <taxon>Methanobacteriota</taxon>
        <taxon>Stenosarchaea group</taxon>
        <taxon>Halobacteria</taxon>
        <taxon>Halobacteriales</taxon>
        <taxon>Natronomonadaceae</taxon>
        <taxon>Halosegnis</taxon>
    </lineage>
</organism>
<comment type="pathway">
    <text evidence="6">Cofactor biosynthesis; coenzyme A biosynthesis.</text>
</comment>
<dbReference type="OrthoDB" id="15447at2157"/>
<accession>A0A5N5U7I7</accession>
<feature type="binding site" evidence="6">
    <location>
        <position position="44"/>
    </location>
    <ligand>
        <name>GTP</name>
        <dbReference type="ChEBI" id="CHEBI:37565"/>
    </ligand>
</feature>
<dbReference type="EMBL" id="QMDY01000002">
    <property type="protein sequence ID" value="KAB7519543.1"/>
    <property type="molecule type" value="Genomic_DNA"/>
</dbReference>
<feature type="binding site" evidence="6">
    <location>
        <position position="140"/>
    </location>
    <ligand>
        <name>GTP</name>
        <dbReference type="ChEBI" id="CHEBI:37565"/>
    </ligand>
</feature>
<comment type="similarity">
    <text evidence="6">Belongs to the GTP-dependent DPCK family.</text>
</comment>
<evidence type="ECO:0000313" key="12">
    <source>
        <dbReference type="Proteomes" id="UP000326865"/>
    </source>
</evidence>
<comment type="function">
    <text evidence="6">Catalyzes the GTP-dependent phosphorylation of the 3'-hydroxyl group of dephosphocoenzyme A to form coenzyme A (CoA).</text>
</comment>
<dbReference type="RefSeq" id="WP_152118782.1">
    <property type="nucleotide sequence ID" value="NZ_QJOW01000001.1"/>
</dbReference>
<sequence>MGVLLELPADLRSELKDPLGPIYQDADELLAAAGEPVVAVGDIVTYHLLEAGYYPALALVDGKTKRERVRESVREATTGFGERIELESPAGALSAAILEALVAERGGSTLVEVLGEEDLAALPAVLVLPDGASVVYGQPDQGMVLATVTPELREQVRELLDSFVGNHERAYEILGV</sequence>
<evidence type="ECO:0000256" key="2">
    <source>
        <dbReference type="ARBA" id="ARBA00022741"/>
    </source>
</evidence>
<comment type="caution">
    <text evidence="8">The sequence shown here is derived from an EMBL/GenBank/DDBJ whole genome shotgun (WGS) entry which is preliminary data.</text>
</comment>
<feature type="binding site" evidence="6">
    <location>
        <position position="61"/>
    </location>
    <ligand>
        <name>GTP</name>
        <dbReference type="ChEBI" id="CHEBI:37565"/>
    </ligand>
</feature>
<dbReference type="EMBL" id="QJOW01000001">
    <property type="protein sequence ID" value="KAB7517877.1"/>
    <property type="molecule type" value="Genomic_DNA"/>
</dbReference>
<dbReference type="EMBL" id="QKKZ01000002">
    <property type="protein sequence ID" value="KAB7514544.1"/>
    <property type="molecule type" value="Genomic_DNA"/>
</dbReference>
<keyword evidence="5 6" id="KW-0342">GTP-binding</keyword>